<dbReference type="EnsemblPlants" id="TraesCS2A02G154200.1">
    <property type="protein sequence ID" value="TraesCS2A02G154200.1.cds1"/>
    <property type="gene ID" value="TraesCS2A02G154200"/>
</dbReference>
<feature type="domain" description="F-box" evidence="1">
    <location>
        <begin position="15"/>
        <end position="57"/>
    </location>
</feature>
<dbReference type="InterPro" id="IPR005174">
    <property type="entry name" value="KIB1-4_b-propeller"/>
</dbReference>
<proteinExistence type="predicted"/>
<dbReference type="InterPro" id="IPR036047">
    <property type="entry name" value="F-box-like_dom_sf"/>
</dbReference>
<dbReference type="Gramene" id="TraesCS2A03G0317600.1">
    <property type="protein sequence ID" value="TraesCS2A03G0317600.1.CDS1"/>
    <property type="gene ID" value="TraesCS2A03G0317600"/>
</dbReference>
<keyword evidence="3" id="KW-1185">Reference proteome</keyword>
<dbReference type="PANTHER" id="PTHR33110">
    <property type="entry name" value="F-BOX/KELCH-REPEAT PROTEIN-RELATED"/>
    <property type="match status" value="1"/>
</dbReference>
<dbReference type="Gramene" id="TraesNOR2A03G00636940.1">
    <property type="protein sequence ID" value="TraesNOR2A03G00636940.1.CDS1"/>
    <property type="gene ID" value="TraesNOR2A03G00636940"/>
</dbReference>
<dbReference type="Gramene" id="TraesLDM2A03G00631000.1">
    <property type="protein sequence ID" value="TraesLDM2A03G00631000.1.CDS1"/>
    <property type="gene ID" value="TraesLDM2A03G00631000"/>
</dbReference>
<dbReference type="SUPFAM" id="SSF81383">
    <property type="entry name" value="F-box domain"/>
    <property type="match status" value="1"/>
</dbReference>
<dbReference type="Gramene" id="TraesWEE_scaffold_029368_01G000400.1">
    <property type="protein sequence ID" value="TraesWEE_scaffold_029368_01G000400.1"/>
    <property type="gene ID" value="TraesWEE_scaffold_029368_01G000400"/>
</dbReference>
<dbReference type="Proteomes" id="UP000019116">
    <property type="component" value="Chromosome 2A"/>
</dbReference>
<dbReference type="OMA" id="GCEVNSC"/>
<dbReference type="Pfam" id="PF12937">
    <property type="entry name" value="F-box-like"/>
    <property type="match status" value="1"/>
</dbReference>
<dbReference type="PANTHER" id="PTHR33110:SF150">
    <property type="entry name" value="F-BOX DOMAIN-CONTAINING PROTEIN"/>
    <property type="match status" value="1"/>
</dbReference>
<reference evidence="2" key="2">
    <citation type="submission" date="2018-10" db="UniProtKB">
        <authorList>
            <consortium name="EnsemblPlants"/>
        </authorList>
    </citation>
    <scope>IDENTIFICATION</scope>
</reference>
<dbReference type="OrthoDB" id="694183at2759"/>
<dbReference type="Gene3D" id="1.20.1280.50">
    <property type="match status" value="1"/>
</dbReference>
<dbReference type="AlphaFoldDB" id="A0A3B6ATD1"/>
<sequence length="420" mass="46561">MAPPKSQSRSGWPDLPPDLLGVVLHRLPSLADRVRLRAVCRAWRSSARHQPPPPVQLPWILFGDGTLLDAANNTAHRVRLPDAAAGCYSAGENMLFVMHDDGRCSLMDAFSGAMTPQPELAALLRYYKVDPHDGKYRTGVEKVVVSAPSAALPVIAVLTSDCRVVVSTRRPGCEVNSCLVLSEFSIIDIALFQGKIYGLSHNEELLGFELGNGRLQKPTPAGARPDVVGGVPLIEASRAHDSHDSSRYIRYRIQKRFPDSVARLYLVESDGRLLMVRRWVRWDALESMARRCVRSAADGPGGYRRMERTQRLDVFEAELGDGRPRVGRWKKVDGLGGRAIFVCARCSKSVPAGDGAREDCVYFLRRQYLGRKPGDGSLGDSGVFDMRRKTITPLLPESSAPVPLPWDSPRFPTWFFPVEY</sequence>
<dbReference type="InterPro" id="IPR001810">
    <property type="entry name" value="F-box_dom"/>
</dbReference>
<organism evidence="2">
    <name type="scientific">Triticum aestivum</name>
    <name type="common">Wheat</name>
    <dbReference type="NCBI Taxonomy" id="4565"/>
    <lineage>
        <taxon>Eukaryota</taxon>
        <taxon>Viridiplantae</taxon>
        <taxon>Streptophyta</taxon>
        <taxon>Embryophyta</taxon>
        <taxon>Tracheophyta</taxon>
        <taxon>Spermatophyta</taxon>
        <taxon>Magnoliopsida</taxon>
        <taxon>Liliopsida</taxon>
        <taxon>Poales</taxon>
        <taxon>Poaceae</taxon>
        <taxon>BOP clade</taxon>
        <taxon>Pooideae</taxon>
        <taxon>Triticodae</taxon>
        <taxon>Triticeae</taxon>
        <taxon>Triticinae</taxon>
        <taxon>Triticum</taxon>
    </lineage>
</organism>
<dbReference type="Pfam" id="PF03478">
    <property type="entry name" value="Beta-prop_KIB1-4"/>
    <property type="match status" value="1"/>
</dbReference>
<evidence type="ECO:0000259" key="1">
    <source>
        <dbReference type="SMART" id="SM00256"/>
    </source>
</evidence>
<evidence type="ECO:0000313" key="3">
    <source>
        <dbReference type="Proteomes" id="UP000019116"/>
    </source>
</evidence>
<name>A0A3B6ATD1_WHEAT</name>
<evidence type="ECO:0000313" key="2">
    <source>
        <dbReference type="EnsemblPlants" id="TraesCS2A02G154200.1.cds1"/>
    </source>
</evidence>
<accession>A0A3B6ATD1</accession>
<protein>
    <recommendedName>
        <fullName evidence="1">F-box domain-containing protein</fullName>
    </recommendedName>
</protein>
<dbReference type="SMART" id="SM00256">
    <property type="entry name" value="FBOX"/>
    <property type="match status" value="1"/>
</dbReference>
<dbReference type="Gramene" id="TraesCS2A02G154200.1">
    <property type="protein sequence ID" value="TraesCS2A02G154200.1.cds1"/>
    <property type="gene ID" value="TraesCS2A02G154200"/>
</dbReference>
<reference evidence="2" key="1">
    <citation type="submission" date="2018-08" db="EMBL/GenBank/DDBJ databases">
        <authorList>
            <person name="Rossello M."/>
        </authorList>
    </citation>
    <scope>NUCLEOTIDE SEQUENCE [LARGE SCALE GENOMIC DNA]</scope>
    <source>
        <strain evidence="2">cv. Chinese Spring</strain>
    </source>
</reference>